<accession>A0A1A7WQA2</accession>
<dbReference type="AlphaFoldDB" id="A0A1A7WQA2"/>
<gene>
    <name evidence="2" type="primary">GPR132</name>
</gene>
<evidence type="ECO:0000256" key="1">
    <source>
        <dbReference type="SAM" id="MobiDB-lite"/>
    </source>
</evidence>
<feature type="region of interest" description="Disordered" evidence="1">
    <location>
        <begin position="17"/>
        <end position="42"/>
    </location>
</feature>
<reference evidence="2" key="2">
    <citation type="submission" date="2016-06" db="EMBL/GenBank/DDBJ databases">
        <title>The genome of a short-lived fish provides insights into sex chromosome evolution and the genetic control of aging.</title>
        <authorList>
            <person name="Reichwald K."/>
            <person name="Felder M."/>
            <person name="Petzold A."/>
            <person name="Koch P."/>
            <person name="Groth M."/>
            <person name="Platzer M."/>
        </authorList>
    </citation>
    <scope>NUCLEOTIDE SEQUENCE</scope>
    <source>
        <tissue evidence="2">Brain</tissue>
    </source>
</reference>
<dbReference type="EMBL" id="HADW01006314">
    <property type="protein sequence ID" value="SBP07714.1"/>
    <property type="molecule type" value="Transcribed_RNA"/>
</dbReference>
<evidence type="ECO:0000313" key="2">
    <source>
        <dbReference type="EMBL" id="SBP07714.1"/>
    </source>
</evidence>
<sequence length="42" mass="4532">VLVSNGVKVKMSKCWGGSKHNISGESSQSAFRRENPNDNGLI</sequence>
<proteinExistence type="predicted"/>
<reference evidence="2" key="1">
    <citation type="submission" date="2016-05" db="EMBL/GenBank/DDBJ databases">
        <authorList>
            <person name="Lavstsen T."/>
            <person name="Jespersen J.S."/>
        </authorList>
    </citation>
    <scope>NUCLEOTIDE SEQUENCE</scope>
    <source>
        <tissue evidence="2">Brain</tissue>
    </source>
</reference>
<protein>
    <submittedName>
        <fullName evidence="2">G protein-coupled receptor 132</fullName>
    </submittedName>
</protein>
<organism evidence="2">
    <name type="scientific">Iconisemion striatum</name>
    <dbReference type="NCBI Taxonomy" id="60296"/>
    <lineage>
        <taxon>Eukaryota</taxon>
        <taxon>Metazoa</taxon>
        <taxon>Chordata</taxon>
        <taxon>Craniata</taxon>
        <taxon>Vertebrata</taxon>
        <taxon>Euteleostomi</taxon>
        <taxon>Actinopterygii</taxon>
        <taxon>Neopterygii</taxon>
        <taxon>Teleostei</taxon>
        <taxon>Neoteleostei</taxon>
        <taxon>Acanthomorphata</taxon>
        <taxon>Ovalentaria</taxon>
        <taxon>Atherinomorphae</taxon>
        <taxon>Cyprinodontiformes</taxon>
        <taxon>Nothobranchiidae</taxon>
        <taxon>Iconisemion</taxon>
    </lineage>
</organism>
<feature type="compositionally biased region" description="Polar residues" evidence="1">
    <location>
        <begin position="20"/>
        <end position="30"/>
    </location>
</feature>
<keyword evidence="2" id="KW-0675">Receptor</keyword>
<feature type="non-terminal residue" evidence="2">
    <location>
        <position position="1"/>
    </location>
</feature>
<name>A0A1A7WQA2_9TELE</name>